<gene>
    <name evidence="1" type="ordered locus">BBR47_57800</name>
</gene>
<reference evidence="1 2" key="1">
    <citation type="submission" date="2005-03" db="EMBL/GenBank/DDBJ databases">
        <title>Brevibacillus brevis strain 47, complete genome.</title>
        <authorList>
            <person name="Hosoyama A."/>
            <person name="Yamada R."/>
            <person name="Hongo Y."/>
            <person name="Terui Y."/>
            <person name="Ankai A."/>
            <person name="Masuyama W."/>
            <person name="Sekiguchi M."/>
            <person name="Takeda T."/>
            <person name="Asano K."/>
            <person name="Ohji S."/>
            <person name="Ichikawa N."/>
            <person name="Narita S."/>
            <person name="Aoki N."/>
            <person name="Miura H."/>
            <person name="Matsushita S."/>
            <person name="Sekigawa T."/>
            <person name="Yamagata H."/>
            <person name="Yoshikawa H."/>
            <person name="Udaka S."/>
            <person name="Tanikawa S."/>
            <person name="Fujita N."/>
        </authorList>
    </citation>
    <scope>NUCLEOTIDE SEQUENCE [LARGE SCALE GENOMIC DNA]</scope>
    <source>
        <strain evidence="2">47 / JCM 6285 / NBRC 100599</strain>
    </source>
</reference>
<dbReference type="KEGG" id="bbe:BBR47_57800"/>
<dbReference type="STRING" id="358681.BBR47_57800"/>
<dbReference type="Proteomes" id="UP000001877">
    <property type="component" value="Chromosome"/>
</dbReference>
<dbReference type="EMBL" id="AP008955">
    <property type="protein sequence ID" value="BAH46757.1"/>
    <property type="molecule type" value="Genomic_DNA"/>
</dbReference>
<organism evidence="1 2">
    <name type="scientific">Brevibacillus brevis (strain 47 / JCM 6285 / NBRC 100599)</name>
    <dbReference type="NCBI Taxonomy" id="358681"/>
    <lineage>
        <taxon>Bacteria</taxon>
        <taxon>Bacillati</taxon>
        <taxon>Bacillota</taxon>
        <taxon>Bacilli</taxon>
        <taxon>Bacillales</taxon>
        <taxon>Paenibacillaceae</taxon>
        <taxon>Brevibacillus</taxon>
    </lineage>
</organism>
<protein>
    <submittedName>
        <fullName evidence="1">Uncharacterized protein</fullName>
    </submittedName>
</protein>
<keyword evidence="2" id="KW-1185">Reference proteome</keyword>
<dbReference type="AlphaFoldDB" id="C0Z9Q3"/>
<evidence type="ECO:0000313" key="2">
    <source>
        <dbReference type="Proteomes" id="UP000001877"/>
    </source>
</evidence>
<evidence type="ECO:0000313" key="1">
    <source>
        <dbReference type="EMBL" id="BAH46757.1"/>
    </source>
</evidence>
<sequence length="40" mass="4267">MHKGHESCMDTIPAFFVISAYDYLCAAPAKGSKAKGMAAF</sequence>
<dbReference type="HOGENOM" id="CLU_3285952_0_0_9"/>
<name>C0Z9Q3_BREBN</name>
<accession>C0Z9Q3</accession>
<proteinExistence type="predicted"/>